<dbReference type="Proteomes" id="UP000003781">
    <property type="component" value="Unassembled WGS sequence"/>
</dbReference>
<comment type="caution">
    <text evidence="1">The sequence shown here is derived from an EMBL/GenBank/DDBJ whole genome shotgun (WGS) entry which is preliminary data.</text>
</comment>
<reference evidence="1 2" key="1">
    <citation type="submission" date="2007-03" db="EMBL/GenBank/DDBJ databases">
        <authorList>
            <person name="Stal L."/>
            <person name="Ferriera S."/>
            <person name="Johnson J."/>
            <person name="Kravitz S."/>
            <person name="Beeson K."/>
            <person name="Sutton G."/>
            <person name="Rogers Y.-H."/>
            <person name="Friedman R."/>
            <person name="Frazier M."/>
            <person name="Venter J.C."/>
        </authorList>
    </citation>
    <scope>NUCLEOTIDE SEQUENCE [LARGE SCALE GENOMIC DNA]</scope>
    <source>
        <strain evidence="1 2">CCY0110</strain>
    </source>
</reference>
<keyword evidence="1" id="KW-0347">Helicase</keyword>
<keyword evidence="1" id="KW-0378">Hydrolase</keyword>
<dbReference type="EMBL" id="AAXW01000004">
    <property type="protein sequence ID" value="EAZ92951.1"/>
    <property type="molecule type" value="Genomic_DNA"/>
</dbReference>
<sequence>MSNTSQQIKLGEKLGFLFEVGFNIGLLTYIKQNEIKHNYGDLYSKDLKELKFSRIIDKLAIEEKVVSDSNRKIIKDWVLFFLQKAFLSGLNFLQEYFTAVGLKKEDYKKLNILYYQCVFHGDNSLGTYTTKGDTEAYKNVLQQLITIDNFEQYKKTGEFLKADTLIFLQYQKRKSQKIKTILSIDYSIFAIREIQDLDNLRSVEVLKRILLKEIAYLRKKSAFANLGLDSKTPKINLSNHLKYHYKAFVTKDKESMKMIQAGSYAYSFYNFLRSKNLLEDDESINFNIIGYSDRGISSLTLTNQEEHLNILKTCHNIYTDKIQKELPTARKDILKVIQRQAAKSFIDGRNFFNKLMDVSSNGIHSFTHEEIIDNFVRIQV</sequence>
<gene>
    <name evidence="1" type="ORF">CY0110_22682</name>
</gene>
<keyword evidence="1" id="KW-0547">Nucleotide-binding</keyword>
<dbReference type="eggNOG" id="COG0513">
    <property type="taxonomic scope" value="Bacteria"/>
</dbReference>
<protein>
    <submittedName>
        <fullName evidence="1">Helicase-like protein</fullName>
    </submittedName>
</protein>
<name>A3IL82_9CHRO</name>
<keyword evidence="1" id="KW-0067">ATP-binding</keyword>
<organism evidence="1 2">
    <name type="scientific">Crocosphaera chwakensis CCY0110</name>
    <dbReference type="NCBI Taxonomy" id="391612"/>
    <lineage>
        <taxon>Bacteria</taxon>
        <taxon>Bacillati</taxon>
        <taxon>Cyanobacteriota</taxon>
        <taxon>Cyanophyceae</taxon>
        <taxon>Oscillatoriophycideae</taxon>
        <taxon>Chroococcales</taxon>
        <taxon>Aphanothecaceae</taxon>
        <taxon>Crocosphaera</taxon>
        <taxon>Crocosphaera chwakensis</taxon>
    </lineage>
</organism>
<evidence type="ECO:0000313" key="1">
    <source>
        <dbReference type="EMBL" id="EAZ92951.1"/>
    </source>
</evidence>
<accession>A3IL82</accession>
<dbReference type="GO" id="GO:0004386">
    <property type="term" value="F:helicase activity"/>
    <property type="evidence" value="ECO:0007669"/>
    <property type="project" value="UniProtKB-KW"/>
</dbReference>
<keyword evidence="2" id="KW-1185">Reference proteome</keyword>
<proteinExistence type="predicted"/>
<evidence type="ECO:0000313" key="2">
    <source>
        <dbReference type="Proteomes" id="UP000003781"/>
    </source>
</evidence>
<dbReference type="AlphaFoldDB" id="A3IL82"/>
<dbReference type="RefSeq" id="WP_008274098.1">
    <property type="nucleotide sequence ID" value="NZ_AAXW01000004.1"/>
</dbReference>
<dbReference type="OrthoDB" id="5557210at2"/>